<accession>A0A4S8PMT5</accession>
<evidence type="ECO:0000313" key="2">
    <source>
        <dbReference type="EMBL" id="THV29949.1"/>
    </source>
</evidence>
<proteinExistence type="predicted"/>
<comment type="caution">
    <text evidence="2">The sequence shown here is derived from an EMBL/GenBank/DDBJ whole genome shotgun (WGS) entry which is preliminary data.</text>
</comment>
<dbReference type="RefSeq" id="WP_136543536.1">
    <property type="nucleotide sequence ID" value="NZ_STGU01000028.1"/>
</dbReference>
<dbReference type="AlphaFoldDB" id="A0A4S8PMT5"/>
<organism evidence="2 3">
    <name type="scientific">Rhizobium rosettiformans W3</name>
    <dbReference type="NCBI Taxonomy" id="538378"/>
    <lineage>
        <taxon>Bacteria</taxon>
        <taxon>Pseudomonadati</taxon>
        <taxon>Pseudomonadota</taxon>
        <taxon>Alphaproteobacteria</taxon>
        <taxon>Hyphomicrobiales</taxon>
        <taxon>Rhizobiaceae</taxon>
        <taxon>Rhizobium/Agrobacterium group</taxon>
        <taxon>Rhizobium</taxon>
    </lineage>
</organism>
<dbReference type="Proteomes" id="UP000307378">
    <property type="component" value="Unassembled WGS sequence"/>
</dbReference>
<sequence length="102" mass="11799">MTVAQYKLPPAVEHSALGRHIRSLEQRLTEALKGVNRRKKEKSHLPVCFIIEHWHGTENAYPVGVYDNEVDVQEEVDRLNEKLNPGHKHYGYEVSPLNRTET</sequence>
<reference evidence="2 3" key="1">
    <citation type="submission" date="2019-04" db="EMBL/GenBank/DDBJ databases">
        <title>genome sequence of strain W3.</title>
        <authorList>
            <person name="Gao J."/>
            <person name="Sun J."/>
        </authorList>
    </citation>
    <scope>NUCLEOTIDE SEQUENCE [LARGE SCALE GENOMIC DNA]</scope>
    <source>
        <strain evidence="2 3">W3</strain>
    </source>
</reference>
<evidence type="ECO:0000256" key="1">
    <source>
        <dbReference type="SAM" id="MobiDB-lite"/>
    </source>
</evidence>
<feature type="region of interest" description="Disordered" evidence="1">
    <location>
        <begin position="80"/>
        <end position="102"/>
    </location>
</feature>
<evidence type="ECO:0000313" key="3">
    <source>
        <dbReference type="Proteomes" id="UP000307378"/>
    </source>
</evidence>
<dbReference type="EMBL" id="STGU01000028">
    <property type="protein sequence ID" value="THV29949.1"/>
    <property type="molecule type" value="Genomic_DNA"/>
</dbReference>
<protein>
    <submittedName>
        <fullName evidence="2">Uncharacterized protein</fullName>
    </submittedName>
</protein>
<name>A0A4S8PMT5_9HYPH</name>
<gene>
    <name evidence="2" type="ORF">FAA86_23090</name>
</gene>